<organism evidence="2 3">
    <name type="scientific">Steinernema glaseri</name>
    <dbReference type="NCBI Taxonomy" id="37863"/>
    <lineage>
        <taxon>Eukaryota</taxon>
        <taxon>Metazoa</taxon>
        <taxon>Ecdysozoa</taxon>
        <taxon>Nematoda</taxon>
        <taxon>Chromadorea</taxon>
        <taxon>Rhabditida</taxon>
        <taxon>Tylenchina</taxon>
        <taxon>Panagrolaimomorpha</taxon>
        <taxon>Strongyloidoidea</taxon>
        <taxon>Steinernematidae</taxon>
        <taxon>Steinernema</taxon>
    </lineage>
</organism>
<keyword evidence="1" id="KW-0472">Membrane</keyword>
<dbReference type="WBParaSite" id="L893_g32518.t1">
    <property type="protein sequence ID" value="L893_g32518.t1"/>
    <property type="gene ID" value="L893_g32518"/>
</dbReference>
<feature type="transmembrane region" description="Helical" evidence="1">
    <location>
        <begin position="6"/>
        <end position="31"/>
    </location>
</feature>
<evidence type="ECO:0000313" key="2">
    <source>
        <dbReference type="Proteomes" id="UP000095287"/>
    </source>
</evidence>
<dbReference type="SUPFAM" id="SSF81321">
    <property type="entry name" value="Family A G protein-coupled receptor-like"/>
    <property type="match status" value="1"/>
</dbReference>
<dbReference type="Gene3D" id="1.20.1070.10">
    <property type="entry name" value="Rhodopsin 7-helix transmembrane proteins"/>
    <property type="match status" value="1"/>
</dbReference>
<reference evidence="3" key="1">
    <citation type="submission" date="2016-11" db="UniProtKB">
        <authorList>
            <consortium name="WormBaseParasite"/>
        </authorList>
    </citation>
    <scope>IDENTIFICATION</scope>
</reference>
<feature type="transmembrane region" description="Helical" evidence="1">
    <location>
        <begin position="87"/>
        <end position="106"/>
    </location>
</feature>
<proteinExistence type="predicted"/>
<sequence length="306" mass="34340">MHATNAIAGTIYICLTIIMFLLDLMVLVTLLSFNEYATVTYRIIKNMCVACMMQLVVFFVGALMTFHNGNFNTTLEKVLGALEQSAWILYMSLTLALAIDRMLTFVSFHLTSFVSYVLLAVSWLHGGVHFVLLLQPDFTVSYCYAEGECFLWDYDESPGSKKIDKITAYIILSIEFAALCCYLVVLYRLIKLQMKKAAGTSISCYVVEIRIFSVALVGFLYESALIIFLTWGRNMFDTSDVKDIVINITWILDAGFFSVITIAINTPVRRKLVSLIRPSKQIVTAVTSFPASQSRVENSVVSTLSE</sequence>
<evidence type="ECO:0000313" key="3">
    <source>
        <dbReference type="WBParaSite" id="L893_g32518.t1"/>
    </source>
</evidence>
<feature type="transmembrane region" description="Helical" evidence="1">
    <location>
        <begin position="211"/>
        <end position="232"/>
    </location>
</feature>
<evidence type="ECO:0000256" key="1">
    <source>
        <dbReference type="SAM" id="Phobius"/>
    </source>
</evidence>
<dbReference type="Proteomes" id="UP000095287">
    <property type="component" value="Unplaced"/>
</dbReference>
<keyword evidence="2" id="KW-1185">Reference proteome</keyword>
<feature type="transmembrane region" description="Helical" evidence="1">
    <location>
        <begin position="43"/>
        <end position="67"/>
    </location>
</feature>
<protein>
    <submittedName>
        <fullName evidence="3">G protein-coupled receptor</fullName>
    </submittedName>
</protein>
<name>A0A1I8A3L3_9BILA</name>
<keyword evidence="1" id="KW-0812">Transmembrane</keyword>
<feature type="transmembrane region" description="Helical" evidence="1">
    <location>
        <begin position="244"/>
        <end position="264"/>
    </location>
</feature>
<feature type="transmembrane region" description="Helical" evidence="1">
    <location>
        <begin position="166"/>
        <end position="190"/>
    </location>
</feature>
<keyword evidence="1" id="KW-1133">Transmembrane helix</keyword>
<dbReference type="AlphaFoldDB" id="A0A1I8A3L3"/>
<feature type="transmembrane region" description="Helical" evidence="1">
    <location>
        <begin position="113"/>
        <end position="132"/>
    </location>
</feature>
<accession>A0A1I8A3L3</accession>